<dbReference type="InterPro" id="IPR043129">
    <property type="entry name" value="ATPase_NBD"/>
</dbReference>
<sequence length="298" mass="32416">MNVIGIDIGGTKIKFGLFDEEHQLSRHTEIPTPKKNIIGTMIETIATLTLGKEIRGIGVASAGIVDFSKGMITRATNLPDLEHAPLSNRLKDRFHVPVYVDNDANCAALTEGIVGAAKEVNHYICATIGTGIGGGVVQHKQIIHGLNGYSGEVGHMTLYPDGMRCDCGKKGCWERYASGRALEDAIHSQPSLSAKGYTPKDLFVHYPHDEQCKQIIDTFIHHLSIGIINLQYTLDPEMIVLGGGVVNATGPWWDSLIKEVNTASPIKVNLQRAQWKNDASMIGAALLVKNAREETLEV</sequence>
<dbReference type="PANTHER" id="PTHR18964:SF149">
    <property type="entry name" value="BIFUNCTIONAL UDP-N-ACETYLGLUCOSAMINE 2-EPIMERASE_N-ACETYLMANNOSAMINE KINASE"/>
    <property type="match status" value="1"/>
</dbReference>
<dbReference type="PANTHER" id="PTHR18964">
    <property type="entry name" value="ROK (REPRESSOR, ORF, KINASE) FAMILY"/>
    <property type="match status" value="1"/>
</dbReference>
<dbReference type="CDD" id="cd24068">
    <property type="entry name" value="ASKHA_NBD_ROK_FnNanK-like"/>
    <property type="match status" value="1"/>
</dbReference>
<keyword evidence="3" id="KW-1185">Reference proteome</keyword>
<name>A0ABR7VHG5_VIRHA</name>
<dbReference type="Gene3D" id="3.30.420.40">
    <property type="match status" value="2"/>
</dbReference>
<dbReference type="SUPFAM" id="SSF53067">
    <property type="entry name" value="Actin-like ATPase domain"/>
    <property type="match status" value="1"/>
</dbReference>
<evidence type="ECO:0000313" key="2">
    <source>
        <dbReference type="EMBL" id="MBD1221382.1"/>
    </source>
</evidence>
<proteinExistence type="inferred from homology"/>
<dbReference type="InterPro" id="IPR000600">
    <property type="entry name" value="ROK"/>
</dbReference>
<reference evidence="2 3" key="1">
    <citation type="submission" date="2020-09" db="EMBL/GenBank/DDBJ databases">
        <title>Draft Genome Sequences of Oil-Oxidizing Bacteria Halomonas titanicae, Marinobacter lutaoensis, and Virgibacillus halodenitrificans Isolated from Highly Saline Environments.</title>
        <authorList>
            <person name="Grouzdev D.S."/>
            <person name="Sokolova D.S."/>
            <person name="Semenova E.M."/>
            <person name="Borzenkov I.A."/>
            <person name="Bidzhieva S.K."/>
            <person name="Poltaraus A.B."/>
            <person name="Nazina T.N."/>
        </authorList>
    </citation>
    <scope>NUCLEOTIDE SEQUENCE [LARGE SCALE GENOMIC DNA]</scope>
    <source>
        <strain evidence="2 3">VKM B-3472D</strain>
    </source>
</reference>
<comment type="caution">
    <text evidence="2">The sequence shown here is derived from an EMBL/GenBank/DDBJ whole genome shotgun (WGS) entry which is preliminary data.</text>
</comment>
<dbReference type="RefSeq" id="WP_019378095.1">
    <property type="nucleotide sequence ID" value="NZ_JACWEZ010000001.1"/>
</dbReference>
<dbReference type="EMBL" id="JACWEZ010000001">
    <property type="protein sequence ID" value="MBD1221382.1"/>
    <property type="molecule type" value="Genomic_DNA"/>
</dbReference>
<dbReference type="InterPro" id="IPR049874">
    <property type="entry name" value="ROK_cs"/>
</dbReference>
<protein>
    <submittedName>
        <fullName evidence="2">ROK family protein</fullName>
    </submittedName>
</protein>
<accession>A0ABR7VHG5</accession>
<gene>
    <name evidence="2" type="ORF">IC602_02010</name>
</gene>
<dbReference type="Pfam" id="PF00480">
    <property type="entry name" value="ROK"/>
    <property type="match status" value="1"/>
</dbReference>
<dbReference type="Proteomes" id="UP000621631">
    <property type="component" value="Unassembled WGS sequence"/>
</dbReference>
<dbReference type="PROSITE" id="PS01125">
    <property type="entry name" value="ROK"/>
    <property type="match status" value="1"/>
</dbReference>
<comment type="similarity">
    <text evidence="1">Belongs to the ROK (NagC/XylR) family.</text>
</comment>
<evidence type="ECO:0000313" key="3">
    <source>
        <dbReference type="Proteomes" id="UP000621631"/>
    </source>
</evidence>
<organism evidence="2 3">
    <name type="scientific">Virgibacillus halodenitrificans</name>
    <name type="common">Bacillus halodenitrificans</name>
    <dbReference type="NCBI Taxonomy" id="1482"/>
    <lineage>
        <taxon>Bacteria</taxon>
        <taxon>Bacillati</taxon>
        <taxon>Bacillota</taxon>
        <taxon>Bacilli</taxon>
        <taxon>Bacillales</taxon>
        <taxon>Bacillaceae</taxon>
        <taxon>Virgibacillus</taxon>
    </lineage>
</organism>
<evidence type="ECO:0000256" key="1">
    <source>
        <dbReference type="ARBA" id="ARBA00006479"/>
    </source>
</evidence>